<protein>
    <submittedName>
        <fullName evidence="2">Uncharacterized protein</fullName>
    </submittedName>
</protein>
<feature type="coiled-coil region" evidence="1">
    <location>
        <begin position="274"/>
        <end position="329"/>
    </location>
</feature>
<evidence type="ECO:0000256" key="1">
    <source>
        <dbReference type="SAM" id="Coils"/>
    </source>
</evidence>
<gene>
    <name evidence="2" type="ORF">ACFO5I_08910</name>
</gene>
<dbReference type="EMBL" id="JBHSGS010000049">
    <property type="protein sequence ID" value="MFC4719844.1"/>
    <property type="molecule type" value="Genomic_DNA"/>
</dbReference>
<accession>A0ABV9MXM7</accession>
<organism evidence="2 3">
    <name type="scientific">Enterococcus lemanii</name>
    <dbReference type="NCBI Taxonomy" id="1159752"/>
    <lineage>
        <taxon>Bacteria</taxon>
        <taxon>Bacillati</taxon>
        <taxon>Bacillota</taxon>
        <taxon>Bacilli</taxon>
        <taxon>Lactobacillales</taxon>
        <taxon>Enterococcaceae</taxon>
        <taxon>Enterococcus</taxon>
    </lineage>
</organism>
<evidence type="ECO:0000313" key="3">
    <source>
        <dbReference type="Proteomes" id="UP001595969"/>
    </source>
</evidence>
<sequence length="455" mass="53024">MNDNFRIPPIQLPITTIATNITQTPQTPLEAKVALTKQESVLYQEFKKVKKDHVEITEQQWEALKQRSEFIALRDLQTVFLFSHLLSQGLQSLEQSVATFLPQLDQKAIEEIATRQALPGLYHHLLQQAAIQIEPIEHQLAFLHKIGPHLLEQSLDFWQVKAAEQMYPSQKTLTKLLEQLNNVSFPDTATLDEQLTQNLARLKTTQALLQAENKQLKDTTALLKTQTKKTTAAEKKQTIKQKTWYYWRKNLLLKTTEQKNIQEKIRQMEFIHPLKRKQSEYQAYLLRNKIIEQELQAIHEEEAQALLNAQTAQAEYAELLESTQTLQTQLKTSEETYETIERTIQTETKATNEFVQTHQAQLQSCYEEVRTQLMQQQQEIQNEQIKAQQLATDYRQQVTATLNTLKQIFEQKHNEQAKNFFKKTKKEFDFEQNAILLSQANADAQVVEDLLNEKK</sequence>
<proteinExistence type="predicted"/>
<dbReference type="RefSeq" id="WP_204652872.1">
    <property type="nucleotide sequence ID" value="NZ_JAFBFD010000002.1"/>
</dbReference>
<keyword evidence="1" id="KW-0175">Coiled coil</keyword>
<keyword evidence="3" id="KW-1185">Reference proteome</keyword>
<evidence type="ECO:0000313" key="2">
    <source>
        <dbReference type="EMBL" id="MFC4719844.1"/>
    </source>
</evidence>
<name>A0ABV9MXM7_9ENTE</name>
<reference evidence="3" key="1">
    <citation type="journal article" date="2019" name="Int. J. Syst. Evol. Microbiol.">
        <title>The Global Catalogue of Microorganisms (GCM) 10K type strain sequencing project: providing services to taxonomists for standard genome sequencing and annotation.</title>
        <authorList>
            <consortium name="The Broad Institute Genomics Platform"/>
            <consortium name="The Broad Institute Genome Sequencing Center for Infectious Disease"/>
            <person name="Wu L."/>
            <person name="Ma J."/>
        </authorList>
    </citation>
    <scope>NUCLEOTIDE SEQUENCE [LARGE SCALE GENOMIC DNA]</scope>
    <source>
        <strain evidence="3">CGMCC 1.19032</strain>
    </source>
</reference>
<comment type="caution">
    <text evidence="2">The sequence shown here is derived from an EMBL/GenBank/DDBJ whole genome shotgun (WGS) entry which is preliminary data.</text>
</comment>
<feature type="coiled-coil region" evidence="1">
    <location>
        <begin position="366"/>
        <end position="393"/>
    </location>
</feature>
<dbReference type="Proteomes" id="UP001595969">
    <property type="component" value="Unassembled WGS sequence"/>
</dbReference>